<name>A0ABX8BTS8_9ACTN</name>
<keyword evidence="2" id="KW-1185">Reference proteome</keyword>
<accession>A0ABX8BTS8</accession>
<organism evidence="1 2">
    <name type="scientific">Nocardiopsis changdeensis</name>
    <dbReference type="NCBI Taxonomy" id="2831969"/>
    <lineage>
        <taxon>Bacteria</taxon>
        <taxon>Bacillati</taxon>
        <taxon>Actinomycetota</taxon>
        <taxon>Actinomycetes</taxon>
        <taxon>Streptosporangiales</taxon>
        <taxon>Nocardiopsidaceae</taxon>
        <taxon>Nocardiopsis</taxon>
    </lineage>
</organism>
<gene>
    <name evidence="1" type="ORF">KGD84_07630</name>
</gene>
<sequence length="212" mass="23680">MPEKDRILVIDLNLTRLLAAEVTPEDLLALAGTGPGGLIIPDADSSGFTVARAEHLDWNRRRVIVYGYRDLALDLALRHRDHGEAAADLTRTVRAGLRGWAARTREASPLVWRVRGDLHRHGLHLNARPQFSTTEDGGARIDDTFTWRADRRIAVTLCTVQRQPHSLMAALDLYCGGHHVTGWSERITRTSGVPRFAHLAGDRARLHLDLRD</sequence>
<evidence type="ECO:0000313" key="1">
    <source>
        <dbReference type="EMBL" id="QUX24163.1"/>
    </source>
</evidence>
<protein>
    <submittedName>
        <fullName evidence="1">Uncharacterized protein</fullName>
    </submittedName>
</protein>
<evidence type="ECO:0000313" key="2">
    <source>
        <dbReference type="Proteomes" id="UP000676079"/>
    </source>
</evidence>
<dbReference type="RefSeq" id="WP_220559561.1">
    <property type="nucleotide sequence ID" value="NZ_CP074133.1"/>
</dbReference>
<reference evidence="1 2" key="1">
    <citation type="submission" date="2021-05" db="EMBL/GenBank/DDBJ databases">
        <title>Direct Submission.</title>
        <authorList>
            <person name="Li K."/>
            <person name="Gao J."/>
        </authorList>
    </citation>
    <scope>NUCLEOTIDE SEQUENCE [LARGE SCALE GENOMIC DNA]</scope>
    <source>
        <strain evidence="1 2">Mg02</strain>
    </source>
</reference>
<proteinExistence type="predicted"/>
<dbReference type="EMBL" id="CP074133">
    <property type="protein sequence ID" value="QUX24163.1"/>
    <property type="molecule type" value="Genomic_DNA"/>
</dbReference>
<dbReference type="Proteomes" id="UP000676079">
    <property type="component" value="Chromosome"/>
</dbReference>